<evidence type="ECO:0000313" key="1">
    <source>
        <dbReference type="EMBL" id="CAK9313696.1"/>
    </source>
</evidence>
<gene>
    <name evidence="1" type="ORF">CITCOLO1_LOCUS5424</name>
</gene>
<reference evidence="1 2" key="1">
    <citation type="submission" date="2024-03" db="EMBL/GenBank/DDBJ databases">
        <authorList>
            <person name="Gkanogiannis A."/>
            <person name="Becerra Lopez-Lavalle L."/>
        </authorList>
    </citation>
    <scope>NUCLEOTIDE SEQUENCE [LARGE SCALE GENOMIC DNA]</scope>
</reference>
<organism evidence="1 2">
    <name type="scientific">Citrullus colocynthis</name>
    <name type="common">colocynth</name>
    <dbReference type="NCBI Taxonomy" id="252529"/>
    <lineage>
        <taxon>Eukaryota</taxon>
        <taxon>Viridiplantae</taxon>
        <taxon>Streptophyta</taxon>
        <taxon>Embryophyta</taxon>
        <taxon>Tracheophyta</taxon>
        <taxon>Spermatophyta</taxon>
        <taxon>Magnoliopsida</taxon>
        <taxon>eudicotyledons</taxon>
        <taxon>Gunneridae</taxon>
        <taxon>Pentapetalae</taxon>
        <taxon>rosids</taxon>
        <taxon>fabids</taxon>
        <taxon>Cucurbitales</taxon>
        <taxon>Cucurbitaceae</taxon>
        <taxon>Benincaseae</taxon>
        <taxon>Citrullus</taxon>
    </lineage>
</organism>
<name>A0ABP0XZU3_9ROSI</name>
<keyword evidence="2" id="KW-1185">Reference proteome</keyword>
<evidence type="ECO:0000313" key="2">
    <source>
        <dbReference type="Proteomes" id="UP001642487"/>
    </source>
</evidence>
<dbReference type="Gene3D" id="3.30.200.20">
    <property type="entry name" value="Phosphorylase Kinase, domain 1"/>
    <property type="match status" value="1"/>
</dbReference>
<dbReference type="EMBL" id="OZ021745">
    <property type="protein sequence ID" value="CAK9313696.1"/>
    <property type="molecule type" value="Genomic_DNA"/>
</dbReference>
<protein>
    <submittedName>
        <fullName evidence="1">Uncharacterized protein</fullName>
    </submittedName>
</protein>
<proteinExistence type="predicted"/>
<dbReference type="Proteomes" id="UP001642487">
    <property type="component" value="Chromosome 11"/>
</dbReference>
<accession>A0ABP0XZU3</accession>
<sequence length="96" mass="10643">MKTKMSLKQLKVSVPIQETAIRSFLTASGTFHDGNVLLNQKELGLISEEKEAHTIDCKELDVDFSLEDLETLKVIGKGNGGVVQLVRHKWVGKLLP</sequence>